<dbReference type="RefSeq" id="WP_160844668.1">
    <property type="nucleotide sequence ID" value="NZ_WVHT01000004.1"/>
</dbReference>
<proteinExistence type="predicted"/>
<dbReference type="EMBL" id="WVHT01000004">
    <property type="protein sequence ID" value="MXV51500.1"/>
    <property type="molecule type" value="Genomic_DNA"/>
</dbReference>
<comment type="caution">
    <text evidence="1">The sequence shown here is derived from an EMBL/GenBank/DDBJ whole genome shotgun (WGS) entry which is preliminary data.</text>
</comment>
<name>A0A7K1YAQ2_9SPHI</name>
<keyword evidence="2" id="KW-1185">Reference proteome</keyword>
<dbReference type="Proteomes" id="UP000466586">
    <property type="component" value="Unassembled WGS sequence"/>
</dbReference>
<evidence type="ECO:0000313" key="1">
    <source>
        <dbReference type="EMBL" id="MXV51500.1"/>
    </source>
</evidence>
<gene>
    <name evidence="1" type="ORF">GS399_11010</name>
</gene>
<reference evidence="1 2" key="1">
    <citation type="submission" date="2019-11" db="EMBL/GenBank/DDBJ databases">
        <title>Pedobacter sp. HMF7647 Genome sequencing and assembly.</title>
        <authorList>
            <person name="Kang H."/>
            <person name="Kim H."/>
            <person name="Joh K."/>
        </authorList>
    </citation>
    <scope>NUCLEOTIDE SEQUENCE [LARGE SCALE GENOMIC DNA]</scope>
    <source>
        <strain evidence="1 2">HMF7647</strain>
    </source>
</reference>
<dbReference type="AlphaFoldDB" id="A0A7K1YAQ2"/>
<organism evidence="1 2">
    <name type="scientific">Hufsiella arboris</name>
    <dbReference type="NCBI Taxonomy" id="2695275"/>
    <lineage>
        <taxon>Bacteria</taxon>
        <taxon>Pseudomonadati</taxon>
        <taxon>Bacteroidota</taxon>
        <taxon>Sphingobacteriia</taxon>
        <taxon>Sphingobacteriales</taxon>
        <taxon>Sphingobacteriaceae</taxon>
        <taxon>Hufsiella</taxon>
    </lineage>
</organism>
<protein>
    <submittedName>
        <fullName evidence="1">Uncharacterized protein</fullName>
    </submittedName>
</protein>
<sequence length="117" mass="13427">MIIKIYKQLFIKCLLCAAFFICLSSCYSVRIISRDGVPQPDYTNNSPDFYKNKMVLVIDTTIRLKVHEGDFSLIKGCSTQGFYALEYRMTFGDVLVSGITFGKVRKVRVKYVCIKEN</sequence>
<evidence type="ECO:0000313" key="2">
    <source>
        <dbReference type="Proteomes" id="UP000466586"/>
    </source>
</evidence>
<accession>A0A7K1YAQ2</accession>